<comment type="caution">
    <text evidence="3">The sequence shown here is derived from an EMBL/GenBank/DDBJ whole genome shotgun (WGS) entry which is preliminary data.</text>
</comment>
<dbReference type="GO" id="GO:0006281">
    <property type="term" value="P:DNA repair"/>
    <property type="evidence" value="ECO:0007669"/>
    <property type="project" value="UniProtKB-KW"/>
</dbReference>
<keyword evidence="1" id="KW-0547">Nucleotide-binding</keyword>
<reference evidence="3 4" key="1">
    <citation type="submission" date="2019-08" db="EMBL/GenBank/DDBJ databases">
        <title>Whole genome of Aphis craccivora.</title>
        <authorList>
            <person name="Voronova N.V."/>
            <person name="Shulinski R.S."/>
            <person name="Bandarenka Y.V."/>
            <person name="Zhorov D.G."/>
            <person name="Warner D."/>
        </authorList>
    </citation>
    <scope>NUCLEOTIDE SEQUENCE [LARGE SCALE GENOMIC DNA]</scope>
    <source>
        <strain evidence="3">180601</strain>
        <tissue evidence="3">Whole Body</tissue>
    </source>
</reference>
<organism evidence="3 4">
    <name type="scientific">Aphis craccivora</name>
    <name type="common">Cowpea aphid</name>
    <dbReference type="NCBI Taxonomy" id="307492"/>
    <lineage>
        <taxon>Eukaryota</taxon>
        <taxon>Metazoa</taxon>
        <taxon>Ecdysozoa</taxon>
        <taxon>Arthropoda</taxon>
        <taxon>Hexapoda</taxon>
        <taxon>Insecta</taxon>
        <taxon>Pterygota</taxon>
        <taxon>Neoptera</taxon>
        <taxon>Paraneoptera</taxon>
        <taxon>Hemiptera</taxon>
        <taxon>Sternorrhyncha</taxon>
        <taxon>Aphidomorpha</taxon>
        <taxon>Aphidoidea</taxon>
        <taxon>Aphididae</taxon>
        <taxon>Aphidini</taxon>
        <taxon>Aphis</taxon>
        <taxon>Aphis</taxon>
    </lineage>
</organism>
<evidence type="ECO:0000256" key="1">
    <source>
        <dbReference type="RuleBase" id="RU363044"/>
    </source>
</evidence>
<dbReference type="EMBL" id="VUJU01012447">
    <property type="protein sequence ID" value="KAF0707657.1"/>
    <property type="molecule type" value="Genomic_DNA"/>
</dbReference>
<keyword evidence="1" id="KW-0234">DNA repair</keyword>
<evidence type="ECO:0000313" key="4">
    <source>
        <dbReference type="Proteomes" id="UP000478052"/>
    </source>
</evidence>
<sequence>MEAVNSGSGGIYFIDAPGGTGKTFLISLLLARIRSQSNVALALGNSCNSTRRWANCTFCLEITIKHANQRNTNLQHIQK</sequence>
<keyword evidence="1" id="KW-0233">DNA recombination</keyword>
<protein>
    <recommendedName>
        <fullName evidence="1">ATP-dependent DNA helicase</fullName>
        <ecNumber evidence="1">5.6.2.3</ecNumber>
    </recommendedName>
</protein>
<keyword evidence="1" id="KW-0378">Hydrolase</keyword>
<dbReference type="OrthoDB" id="6615588at2759"/>
<keyword evidence="4" id="KW-1185">Reference proteome</keyword>
<dbReference type="InterPro" id="IPR010285">
    <property type="entry name" value="DNA_helicase_pif1-like_DEAD"/>
</dbReference>
<dbReference type="GO" id="GO:0043139">
    <property type="term" value="F:5'-3' DNA helicase activity"/>
    <property type="evidence" value="ECO:0007669"/>
    <property type="project" value="UniProtKB-EC"/>
</dbReference>
<gene>
    <name evidence="3" type="ORF">FWK35_00024100</name>
</gene>
<accession>A0A6G0VV65</accession>
<comment type="cofactor">
    <cofactor evidence="1">
        <name>Mg(2+)</name>
        <dbReference type="ChEBI" id="CHEBI:18420"/>
    </cofactor>
</comment>
<dbReference type="Gene3D" id="3.40.50.300">
    <property type="entry name" value="P-loop containing nucleotide triphosphate hydrolases"/>
    <property type="match status" value="1"/>
</dbReference>
<dbReference type="InterPro" id="IPR027417">
    <property type="entry name" value="P-loop_NTPase"/>
</dbReference>
<dbReference type="GO" id="GO:0000723">
    <property type="term" value="P:telomere maintenance"/>
    <property type="evidence" value="ECO:0007669"/>
    <property type="project" value="InterPro"/>
</dbReference>
<dbReference type="Proteomes" id="UP000478052">
    <property type="component" value="Unassembled WGS sequence"/>
</dbReference>
<dbReference type="EC" id="5.6.2.3" evidence="1"/>
<keyword evidence="1 3" id="KW-0347">Helicase</keyword>
<dbReference type="GO" id="GO:0006310">
    <property type="term" value="P:DNA recombination"/>
    <property type="evidence" value="ECO:0007669"/>
    <property type="project" value="UniProtKB-KW"/>
</dbReference>
<dbReference type="GO" id="GO:0005524">
    <property type="term" value="F:ATP binding"/>
    <property type="evidence" value="ECO:0007669"/>
    <property type="project" value="UniProtKB-KW"/>
</dbReference>
<dbReference type="Pfam" id="PF05970">
    <property type="entry name" value="PIF1"/>
    <property type="match status" value="1"/>
</dbReference>
<dbReference type="GO" id="GO:0016787">
    <property type="term" value="F:hydrolase activity"/>
    <property type="evidence" value="ECO:0007669"/>
    <property type="project" value="UniProtKB-KW"/>
</dbReference>
<evidence type="ECO:0000259" key="2">
    <source>
        <dbReference type="Pfam" id="PF05970"/>
    </source>
</evidence>
<comment type="similarity">
    <text evidence="1">Belongs to the helicase family.</text>
</comment>
<name>A0A6G0VV65_APHCR</name>
<dbReference type="AlphaFoldDB" id="A0A6G0VV65"/>
<proteinExistence type="inferred from homology"/>
<keyword evidence="1" id="KW-0227">DNA damage</keyword>
<dbReference type="SUPFAM" id="SSF52540">
    <property type="entry name" value="P-loop containing nucleoside triphosphate hydrolases"/>
    <property type="match status" value="1"/>
</dbReference>
<evidence type="ECO:0000313" key="3">
    <source>
        <dbReference type="EMBL" id="KAF0707657.1"/>
    </source>
</evidence>
<comment type="catalytic activity">
    <reaction evidence="1">
        <text>ATP + H2O = ADP + phosphate + H(+)</text>
        <dbReference type="Rhea" id="RHEA:13065"/>
        <dbReference type="ChEBI" id="CHEBI:15377"/>
        <dbReference type="ChEBI" id="CHEBI:15378"/>
        <dbReference type="ChEBI" id="CHEBI:30616"/>
        <dbReference type="ChEBI" id="CHEBI:43474"/>
        <dbReference type="ChEBI" id="CHEBI:456216"/>
        <dbReference type="EC" id="5.6.2.3"/>
    </reaction>
</comment>
<keyword evidence="1" id="KW-0067">ATP-binding</keyword>
<feature type="domain" description="DNA helicase Pif1-like DEAD-box helicase" evidence="2">
    <location>
        <begin position="2"/>
        <end position="44"/>
    </location>
</feature>